<keyword evidence="5" id="KW-0325">Glycoprotein</keyword>
<feature type="disulfide bond" evidence="6">
    <location>
        <begin position="107"/>
        <end position="116"/>
    </location>
</feature>
<dbReference type="PROSITE" id="PS00010">
    <property type="entry name" value="ASX_HYDROXYL"/>
    <property type="match status" value="1"/>
</dbReference>
<dbReference type="AlphaFoldDB" id="A0A815JFK3"/>
<evidence type="ECO:0000256" key="3">
    <source>
        <dbReference type="ARBA" id="ARBA00022737"/>
    </source>
</evidence>
<dbReference type="InterPro" id="IPR051022">
    <property type="entry name" value="Notch_Cell-Fate_Det"/>
</dbReference>
<dbReference type="SMART" id="SM00179">
    <property type="entry name" value="EGF_CA"/>
    <property type="match status" value="2"/>
</dbReference>
<dbReference type="PANTHER" id="PTHR24049:SF35">
    <property type="entry name" value="EGF-LIKE DOMAIN-CONTAINING PROTEIN"/>
    <property type="match status" value="1"/>
</dbReference>
<dbReference type="Gene3D" id="2.10.25.10">
    <property type="entry name" value="Laminin"/>
    <property type="match status" value="3"/>
</dbReference>
<dbReference type="PANTHER" id="PTHR24049">
    <property type="entry name" value="CRUMBS FAMILY MEMBER"/>
    <property type="match status" value="1"/>
</dbReference>
<evidence type="ECO:0000313" key="11">
    <source>
        <dbReference type="Proteomes" id="UP000663870"/>
    </source>
</evidence>
<dbReference type="Proteomes" id="UP000663854">
    <property type="component" value="Unassembled WGS sequence"/>
</dbReference>
<dbReference type="PROSITE" id="PS50026">
    <property type="entry name" value="EGF_3"/>
    <property type="match status" value="3"/>
</dbReference>
<feature type="disulfide bond" evidence="6">
    <location>
        <begin position="151"/>
        <end position="160"/>
    </location>
</feature>
<dbReference type="EMBL" id="CAJNOH010004787">
    <property type="protein sequence ID" value="CAF1380289.1"/>
    <property type="molecule type" value="Genomic_DNA"/>
</dbReference>
<evidence type="ECO:0000313" key="10">
    <source>
        <dbReference type="Proteomes" id="UP000663854"/>
    </source>
</evidence>
<comment type="caution">
    <text evidence="8">The sequence shown here is derived from an EMBL/GenBank/DDBJ whole genome shotgun (WGS) entry which is preliminary data.</text>
</comment>
<dbReference type="CDD" id="cd00054">
    <property type="entry name" value="EGF_CA"/>
    <property type="match status" value="1"/>
</dbReference>
<evidence type="ECO:0000256" key="4">
    <source>
        <dbReference type="ARBA" id="ARBA00023157"/>
    </source>
</evidence>
<dbReference type="Pfam" id="PF00008">
    <property type="entry name" value="EGF"/>
    <property type="match status" value="1"/>
</dbReference>
<dbReference type="PROSITE" id="PS01186">
    <property type="entry name" value="EGF_2"/>
    <property type="match status" value="1"/>
</dbReference>
<feature type="domain" description="EGF-like" evidence="7">
    <location>
        <begin position="81"/>
        <end position="117"/>
    </location>
</feature>
<accession>A0A815JFK3</accession>
<keyword evidence="3" id="KW-0677">Repeat</keyword>
<comment type="caution">
    <text evidence="6">Lacks conserved residue(s) required for the propagation of feature annotation.</text>
</comment>
<evidence type="ECO:0000313" key="8">
    <source>
        <dbReference type="EMBL" id="CAF1380289.1"/>
    </source>
</evidence>
<name>A0A815JFK3_9BILA</name>
<protein>
    <recommendedName>
        <fullName evidence="7">EGF-like domain-containing protein</fullName>
    </recommendedName>
</protein>
<organism evidence="8 10">
    <name type="scientific">Rotaria sordida</name>
    <dbReference type="NCBI Taxonomy" id="392033"/>
    <lineage>
        <taxon>Eukaryota</taxon>
        <taxon>Metazoa</taxon>
        <taxon>Spiralia</taxon>
        <taxon>Gnathifera</taxon>
        <taxon>Rotifera</taxon>
        <taxon>Eurotatoria</taxon>
        <taxon>Bdelloidea</taxon>
        <taxon>Philodinida</taxon>
        <taxon>Philodinidae</taxon>
        <taxon>Rotaria</taxon>
    </lineage>
</organism>
<feature type="disulfide bond" evidence="6">
    <location>
        <begin position="70"/>
        <end position="79"/>
    </location>
</feature>
<dbReference type="InterPro" id="IPR000742">
    <property type="entry name" value="EGF"/>
</dbReference>
<evidence type="ECO:0000313" key="9">
    <source>
        <dbReference type="EMBL" id="CAF1615734.1"/>
    </source>
</evidence>
<gene>
    <name evidence="9" type="ORF">JXQ802_LOCUS49954</name>
    <name evidence="8" type="ORF">PYM288_LOCUS33818</name>
</gene>
<proteinExistence type="predicted"/>
<evidence type="ECO:0000256" key="1">
    <source>
        <dbReference type="ARBA" id="ARBA00022536"/>
    </source>
</evidence>
<dbReference type="GO" id="GO:0005509">
    <property type="term" value="F:calcium ion binding"/>
    <property type="evidence" value="ECO:0007669"/>
    <property type="project" value="InterPro"/>
</dbReference>
<evidence type="ECO:0000256" key="6">
    <source>
        <dbReference type="PROSITE-ProRule" id="PRU00076"/>
    </source>
</evidence>
<dbReference type="SMART" id="SM00181">
    <property type="entry name" value="EGF"/>
    <property type="match status" value="3"/>
</dbReference>
<feature type="domain" description="EGF-like" evidence="7">
    <location>
        <begin position="126"/>
        <end position="161"/>
    </location>
</feature>
<sequence>MEISTIDRDFEDDDEYRQLKRFLWHKKTTTREPKTTESPWYPSSGACASSPCEHGGICTSREEKIFECKCVGPWRGIYCGIADACYRSPCRNGGTCLNVIDDYWCKCPTDYNGKNCESKFSNPDNGENHCRPSICNTGRCVSLKTGYYCRCPDDRYGDHCEKRLNNYKRGSSGRQSFDELLEQFKRAMRDEILTDDDDNDNDA</sequence>
<dbReference type="InterPro" id="IPR000152">
    <property type="entry name" value="EGF-type_Asp/Asn_hydroxyl_site"/>
</dbReference>
<evidence type="ECO:0000256" key="2">
    <source>
        <dbReference type="ARBA" id="ARBA00022729"/>
    </source>
</evidence>
<feature type="domain" description="EGF-like" evidence="7">
    <location>
        <begin position="43"/>
        <end position="80"/>
    </location>
</feature>
<dbReference type="FunFam" id="2.10.25.10:FF:000255">
    <property type="entry name" value="Sushi, nidogen and EGF-like domains 1"/>
    <property type="match status" value="1"/>
</dbReference>
<dbReference type="SUPFAM" id="SSF57196">
    <property type="entry name" value="EGF/Laminin"/>
    <property type="match status" value="3"/>
</dbReference>
<dbReference type="Proteomes" id="UP000663870">
    <property type="component" value="Unassembled WGS sequence"/>
</dbReference>
<feature type="disulfide bond" evidence="6">
    <location>
        <begin position="130"/>
        <end position="140"/>
    </location>
</feature>
<keyword evidence="1 6" id="KW-0245">EGF-like domain</keyword>
<evidence type="ECO:0000259" key="7">
    <source>
        <dbReference type="PROSITE" id="PS50026"/>
    </source>
</evidence>
<evidence type="ECO:0000256" key="5">
    <source>
        <dbReference type="ARBA" id="ARBA00023180"/>
    </source>
</evidence>
<reference evidence="8" key="1">
    <citation type="submission" date="2021-02" db="EMBL/GenBank/DDBJ databases">
        <authorList>
            <person name="Nowell W R."/>
        </authorList>
    </citation>
    <scope>NUCLEOTIDE SEQUENCE</scope>
</reference>
<keyword evidence="4 6" id="KW-1015">Disulfide bond</keyword>
<keyword evidence="11" id="KW-1185">Reference proteome</keyword>
<keyword evidence="2" id="KW-0732">Signal</keyword>
<dbReference type="EMBL" id="CAJNOL010006239">
    <property type="protein sequence ID" value="CAF1615734.1"/>
    <property type="molecule type" value="Genomic_DNA"/>
</dbReference>
<dbReference type="PROSITE" id="PS00022">
    <property type="entry name" value="EGF_1"/>
    <property type="match status" value="3"/>
</dbReference>
<dbReference type="InterPro" id="IPR001881">
    <property type="entry name" value="EGF-like_Ca-bd_dom"/>
</dbReference>